<dbReference type="InterPro" id="IPR000644">
    <property type="entry name" value="CBS_dom"/>
</dbReference>
<dbReference type="InterPro" id="IPR005467">
    <property type="entry name" value="His_kinase_dom"/>
</dbReference>
<dbReference type="InterPro" id="IPR046342">
    <property type="entry name" value="CBS_dom_sf"/>
</dbReference>
<keyword evidence="16" id="KW-1185">Reference proteome</keyword>
<keyword evidence="8" id="KW-0418">Kinase</keyword>
<evidence type="ECO:0000256" key="12">
    <source>
        <dbReference type="PROSITE-ProRule" id="PRU00703"/>
    </source>
</evidence>
<feature type="domain" description="CBS" evidence="14">
    <location>
        <begin position="2"/>
        <end position="67"/>
    </location>
</feature>
<dbReference type="InterPro" id="IPR004358">
    <property type="entry name" value="Sig_transdc_His_kin-like_C"/>
</dbReference>
<evidence type="ECO:0000256" key="4">
    <source>
        <dbReference type="ARBA" id="ARBA00022475"/>
    </source>
</evidence>
<proteinExistence type="predicted"/>
<evidence type="ECO:0000259" key="14">
    <source>
        <dbReference type="PROSITE" id="PS51371"/>
    </source>
</evidence>
<evidence type="ECO:0000256" key="5">
    <source>
        <dbReference type="ARBA" id="ARBA00022553"/>
    </source>
</evidence>
<dbReference type="SMART" id="SM00388">
    <property type="entry name" value="HisKA"/>
    <property type="match status" value="1"/>
</dbReference>
<dbReference type="RefSeq" id="WP_152214951.1">
    <property type="nucleotide sequence ID" value="NZ_JBAQYD010000002.1"/>
</dbReference>
<evidence type="ECO:0000256" key="11">
    <source>
        <dbReference type="ARBA" id="ARBA00023136"/>
    </source>
</evidence>
<dbReference type="GO" id="GO:0000155">
    <property type="term" value="F:phosphorelay sensor kinase activity"/>
    <property type="evidence" value="ECO:0007669"/>
    <property type="project" value="InterPro"/>
</dbReference>
<evidence type="ECO:0000256" key="9">
    <source>
        <dbReference type="ARBA" id="ARBA00022840"/>
    </source>
</evidence>
<evidence type="ECO:0000256" key="6">
    <source>
        <dbReference type="ARBA" id="ARBA00022679"/>
    </source>
</evidence>
<dbReference type="PRINTS" id="PR00344">
    <property type="entry name" value="BCTRLSENSOR"/>
</dbReference>
<evidence type="ECO:0000313" key="16">
    <source>
        <dbReference type="Proteomes" id="UP000468901"/>
    </source>
</evidence>
<dbReference type="SUPFAM" id="SSF54631">
    <property type="entry name" value="CBS-domain pair"/>
    <property type="match status" value="1"/>
</dbReference>
<feature type="domain" description="Histidine kinase" evidence="13">
    <location>
        <begin position="161"/>
        <end position="382"/>
    </location>
</feature>
<dbReference type="EC" id="2.7.13.3" evidence="3"/>
<dbReference type="Gene3D" id="3.30.565.10">
    <property type="entry name" value="Histidine kinase-like ATPase, C-terminal domain"/>
    <property type="match status" value="1"/>
</dbReference>
<dbReference type="CDD" id="cd16922">
    <property type="entry name" value="HATPase_EvgS-ArcB-TorS-like"/>
    <property type="match status" value="1"/>
</dbReference>
<dbReference type="InterPro" id="IPR003661">
    <property type="entry name" value="HisK_dim/P_dom"/>
</dbReference>
<evidence type="ECO:0000256" key="1">
    <source>
        <dbReference type="ARBA" id="ARBA00000085"/>
    </source>
</evidence>
<keyword evidence="9" id="KW-0067">ATP-binding</keyword>
<dbReference type="InterPro" id="IPR036890">
    <property type="entry name" value="HATPase_C_sf"/>
</dbReference>
<comment type="catalytic activity">
    <reaction evidence="1">
        <text>ATP + protein L-histidine = ADP + protein N-phospho-L-histidine.</text>
        <dbReference type="EC" id="2.7.13.3"/>
    </reaction>
</comment>
<evidence type="ECO:0000256" key="7">
    <source>
        <dbReference type="ARBA" id="ARBA00022741"/>
    </source>
</evidence>
<dbReference type="InterPro" id="IPR050736">
    <property type="entry name" value="Sensor_HK_Regulatory"/>
</dbReference>
<dbReference type="GO" id="GO:0005524">
    <property type="term" value="F:ATP binding"/>
    <property type="evidence" value="ECO:0007669"/>
    <property type="project" value="UniProtKB-KW"/>
</dbReference>
<dbReference type="AlphaFoldDB" id="A0A6N6VJQ1"/>
<keyword evidence="5" id="KW-0597">Phosphoprotein</keyword>
<protein>
    <recommendedName>
        <fullName evidence="3">histidine kinase</fullName>
        <ecNumber evidence="3">2.7.13.3</ecNumber>
    </recommendedName>
</protein>
<evidence type="ECO:0000256" key="3">
    <source>
        <dbReference type="ARBA" id="ARBA00012438"/>
    </source>
</evidence>
<evidence type="ECO:0000259" key="13">
    <source>
        <dbReference type="PROSITE" id="PS50109"/>
    </source>
</evidence>
<dbReference type="PROSITE" id="PS50109">
    <property type="entry name" value="HIS_KIN"/>
    <property type="match status" value="1"/>
</dbReference>
<keyword evidence="12" id="KW-0129">CBS domain</keyword>
<dbReference type="InterPro" id="IPR003594">
    <property type="entry name" value="HATPase_dom"/>
</dbReference>
<dbReference type="Proteomes" id="UP000468901">
    <property type="component" value="Unassembled WGS sequence"/>
</dbReference>
<reference evidence="15 16" key="1">
    <citation type="submission" date="2019-09" db="EMBL/GenBank/DDBJ databases">
        <title>Parvibaculum sedimenti sp. nov., isolated from sediment.</title>
        <authorList>
            <person name="Wang Y."/>
        </authorList>
    </citation>
    <scope>NUCLEOTIDE SEQUENCE [LARGE SCALE GENOMIC DNA]</scope>
    <source>
        <strain evidence="15 16">HXT-9</strain>
    </source>
</reference>
<keyword evidence="11" id="KW-0472">Membrane</keyword>
<gene>
    <name evidence="15" type="ORF">F2P47_04390</name>
</gene>
<dbReference type="PANTHER" id="PTHR43711:SF31">
    <property type="entry name" value="HISTIDINE KINASE"/>
    <property type="match status" value="1"/>
</dbReference>
<dbReference type="SMART" id="SM00387">
    <property type="entry name" value="HATPase_c"/>
    <property type="match status" value="1"/>
</dbReference>
<evidence type="ECO:0000256" key="2">
    <source>
        <dbReference type="ARBA" id="ARBA00004236"/>
    </source>
</evidence>
<comment type="caution">
    <text evidence="15">The sequence shown here is derived from an EMBL/GenBank/DDBJ whole genome shotgun (WGS) entry which is preliminary data.</text>
</comment>
<dbReference type="EMBL" id="WESC01000003">
    <property type="protein sequence ID" value="KAB7741648.1"/>
    <property type="molecule type" value="Genomic_DNA"/>
</dbReference>
<dbReference type="GO" id="GO:0005886">
    <property type="term" value="C:plasma membrane"/>
    <property type="evidence" value="ECO:0007669"/>
    <property type="project" value="UniProtKB-SubCell"/>
</dbReference>
<dbReference type="PROSITE" id="PS51371">
    <property type="entry name" value="CBS"/>
    <property type="match status" value="1"/>
</dbReference>
<sequence>MMTTTARELAEPVEPIDPDITCAEVFDFLLSDGEVLNIPVVEQGRPVGLVNRLDFMLVYVRMYGREIYGRQPISALMHKSPTIVEAGASCEEINARLSELAGSSPLQGFIVVEREQYIGLGSAAVLMRVMAEINMRRAEELEQQRRRAEAASESKTQFLASMSHELRTPLNAIIGFADLMRMQLFGDIQPSRYLEYVHDIHGSGVHLLHMINELLDMAKIEAGRFDLHDAEICPLEICEEVTRMLRQSVETARVQFEMRVASDLPHIMADEQQIRRILVNLLSNAIKFTPAGGRITLSFAERADGGLELAVADTGIGIPADKLEKVLEPFEQVENSFTRTRAGTGLGLPLTKAMVEAHGGRLWIESVIDKGTRVRAVLPAERVLREAKNDAA</sequence>
<evidence type="ECO:0000313" key="15">
    <source>
        <dbReference type="EMBL" id="KAB7741648.1"/>
    </source>
</evidence>
<keyword evidence="6" id="KW-0808">Transferase</keyword>
<dbReference type="PANTHER" id="PTHR43711">
    <property type="entry name" value="TWO-COMPONENT HISTIDINE KINASE"/>
    <property type="match status" value="1"/>
</dbReference>
<comment type="subcellular location">
    <subcellularLocation>
        <location evidence="2">Cell membrane</location>
    </subcellularLocation>
</comment>
<dbReference type="InterPro" id="IPR036097">
    <property type="entry name" value="HisK_dim/P_sf"/>
</dbReference>
<dbReference type="Pfam" id="PF00571">
    <property type="entry name" value="CBS"/>
    <property type="match status" value="1"/>
</dbReference>
<accession>A0A6N6VJQ1</accession>
<keyword evidence="10" id="KW-0902">Two-component regulatory system</keyword>
<dbReference type="SUPFAM" id="SSF47384">
    <property type="entry name" value="Homodimeric domain of signal transducing histidine kinase"/>
    <property type="match status" value="1"/>
</dbReference>
<keyword evidence="4" id="KW-1003">Cell membrane</keyword>
<evidence type="ECO:0000256" key="10">
    <source>
        <dbReference type="ARBA" id="ARBA00023012"/>
    </source>
</evidence>
<dbReference type="Pfam" id="PF02518">
    <property type="entry name" value="HATPase_c"/>
    <property type="match status" value="1"/>
</dbReference>
<dbReference type="Gene3D" id="1.10.287.130">
    <property type="match status" value="1"/>
</dbReference>
<evidence type="ECO:0000256" key="8">
    <source>
        <dbReference type="ARBA" id="ARBA00022777"/>
    </source>
</evidence>
<name>A0A6N6VJQ1_9HYPH</name>
<keyword evidence="7" id="KW-0547">Nucleotide-binding</keyword>
<dbReference type="Pfam" id="PF00512">
    <property type="entry name" value="HisKA"/>
    <property type="match status" value="1"/>
</dbReference>
<organism evidence="15 16">
    <name type="scientific">Parvibaculum sedimenti</name>
    <dbReference type="NCBI Taxonomy" id="2608632"/>
    <lineage>
        <taxon>Bacteria</taxon>
        <taxon>Pseudomonadati</taxon>
        <taxon>Pseudomonadota</taxon>
        <taxon>Alphaproteobacteria</taxon>
        <taxon>Hyphomicrobiales</taxon>
        <taxon>Parvibaculaceae</taxon>
        <taxon>Parvibaculum</taxon>
    </lineage>
</organism>
<dbReference type="CDD" id="cd00082">
    <property type="entry name" value="HisKA"/>
    <property type="match status" value="1"/>
</dbReference>
<dbReference type="FunFam" id="3.30.565.10:FF:000023">
    <property type="entry name" value="PAS domain-containing sensor histidine kinase"/>
    <property type="match status" value="1"/>
</dbReference>
<dbReference type="SUPFAM" id="SSF55874">
    <property type="entry name" value="ATPase domain of HSP90 chaperone/DNA topoisomerase II/histidine kinase"/>
    <property type="match status" value="1"/>
</dbReference>